<keyword evidence="11" id="KW-1185">Reference proteome</keyword>
<protein>
    <recommendedName>
        <fullName evidence="3">peptidylprolyl isomerase</fullName>
        <ecNumber evidence="3">5.2.1.8</ecNumber>
    </recommendedName>
</protein>
<dbReference type="PROSITE" id="PS50198">
    <property type="entry name" value="PPIC_PPIASE_2"/>
    <property type="match status" value="1"/>
</dbReference>
<dbReference type="InterPro" id="IPR000297">
    <property type="entry name" value="PPIase_PpiC"/>
</dbReference>
<dbReference type="EC" id="5.2.1.8" evidence="3"/>
<dbReference type="PROSITE" id="PS51257">
    <property type="entry name" value="PROKAR_LIPOPROTEIN"/>
    <property type="match status" value="1"/>
</dbReference>
<dbReference type="PANTHER" id="PTHR47245:SF2">
    <property type="entry name" value="PEPTIDYL-PROLYL CIS-TRANS ISOMERASE HP_0175-RELATED"/>
    <property type="match status" value="1"/>
</dbReference>
<comment type="caution">
    <text evidence="10">The sequence shown here is derived from an EMBL/GenBank/DDBJ whole genome shotgun (WGS) entry which is preliminary data.</text>
</comment>
<sequence>MLIKSSFMIGSAMAVLALTACSKPADKPADAAQSVIAATVNGKPISKKQVDMIMKQQAAQGMPDNPEMRKMVIDNLAMASLVAQEAVKKGLDKSGDVADQLEMMKTNVLAQGFVDDYLKNNAVTDADYAAEYAKVKEATSGNEFSARHILVEKEADAKAIIAKLQKDVKQFAALAKAQSKDPGSKDKGGELGWFDPRGMVPEFGAAVAKLEKGKFTEEPVKSQYGYHVIVLDDSRAKEAPTLEQVKPRLTQQIQQQNLKKFLDGLKEKAKIDIIGEKAASASASAAATTAPASAAAEPAAAPAASDKK</sequence>
<keyword evidence="8" id="KW-0732">Signal</keyword>
<dbReference type="Proteomes" id="UP000648257">
    <property type="component" value="Unassembled WGS sequence"/>
</dbReference>
<dbReference type="RefSeq" id="WP_186923986.1">
    <property type="nucleotide sequence ID" value="NZ_JACOFW010000022.1"/>
</dbReference>
<evidence type="ECO:0000256" key="2">
    <source>
        <dbReference type="ARBA" id="ARBA00007656"/>
    </source>
</evidence>
<evidence type="ECO:0000256" key="4">
    <source>
        <dbReference type="ARBA" id="ARBA00023110"/>
    </source>
</evidence>
<feature type="chain" id="PRO_5046028958" description="peptidylprolyl isomerase" evidence="8">
    <location>
        <begin position="18"/>
        <end position="308"/>
    </location>
</feature>
<dbReference type="Gene3D" id="3.10.50.40">
    <property type="match status" value="1"/>
</dbReference>
<dbReference type="Pfam" id="PF00639">
    <property type="entry name" value="Rotamase"/>
    <property type="match status" value="1"/>
</dbReference>
<dbReference type="EMBL" id="JACOFW010000022">
    <property type="protein sequence ID" value="MBC3808919.1"/>
    <property type="molecule type" value="Genomic_DNA"/>
</dbReference>
<evidence type="ECO:0000256" key="7">
    <source>
        <dbReference type="SAM" id="MobiDB-lite"/>
    </source>
</evidence>
<dbReference type="GO" id="GO:0016853">
    <property type="term" value="F:isomerase activity"/>
    <property type="evidence" value="ECO:0007669"/>
    <property type="project" value="UniProtKB-KW"/>
</dbReference>
<organism evidence="10 11">
    <name type="scientific">Undibacterium seohonense</name>
    <dbReference type="NCBI Taxonomy" id="1344950"/>
    <lineage>
        <taxon>Bacteria</taxon>
        <taxon>Pseudomonadati</taxon>
        <taxon>Pseudomonadota</taxon>
        <taxon>Betaproteobacteria</taxon>
        <taxon>Burkholderiales</taxon>
        <taxon>Oxalobacteraceae</taxon>
        <taxon>Undibacterium</taxon>
    </lineage>
</organism>
<evidence type="ECO:0000313" key="10">
    <source>
        <dbReference type="EMBL" id="MBC3808919.1"/>
    </source>
</evidence>
<evidence type="ECO:0000256" key="1">
    <source>
        <dbReference type="ARBA" id="ARBA00000971"/>
    </source>
</evidence>
<keyword evidence="4 6" id="KW-0697">Rotamase</keyword>
<evidence type="ECO:0000259" key="9">
    <source>
        <dbReference type="PROSITE" id="PS50198"/>
    </source>
</evidence>
<dbReference type="SUPFAM" id="SSF54534">
    <property type="entry name" value="FKBP-like"/>
    <property type="match status" value="1"/>
</dbReference>
<evidence type="ECO:0000256" key="5">
    <source>
        <dbReference type="ARBA" id="ARBA00023235"/>
    </source>
</evidence>
<keyword evidence="5 6" id="KW-0413">Isomerase</keyword>
<dbReference type="Gene3D" id="1.10.8.1040">
    <property type="match status" value="1"/>
</dbReference>
<dbReference type="InterPro" id="IPR046357">
    <property type="entry name" value="PPIase_dom_sf"/>
</dbReference>
<evidence type="ECO:0000256" key="6">
    <source>
        <dbReference type="PROSITE-ProRule" id="PRU00278"/>
    </source>
</evidence>
<dbReference type="InterPro" id="IPR023058">
    <property type="entry name" value="PPIase_PpiC_CS"/>
</dbReference>
<evidence type="ECO:0000313" key="11">
    <source>
        <dbReference type="Proteomes" id="UP000648257"/>
    </source>
</evidence>
<dbReference type="InterPro" id="IPR050245">
    <property type="entry name" value="PrsA_foldase"/>
</dbReference>
<name>A0ABR6X9C7_9BURK</name>
<dbReference type="Pfam" id="PF13624">
    <property type="entry name" value="SurA_N_3"/>
    <property type="match status" value="1"/>
</dbReference>
<feature type="signal peptide" evidence="8">
    <location>
        <begin position="1"/>
        <end position="17"/>
    </location>
</feature>
<dbReference type="PROSITE" id="PS01096">
    <property type="entry name" value="PPIC_PPIASE_1"/>
    <property type="match status" value="1"/>
</dbReference>
<accession>A0ABR6X9C7</accession>
<dbReference type="PANTHER" id="PTHR47245">
    <property type="entry name" value="PEPTIDYLPROLYL ISOMERASE"/>
    <property type="match status" value="1"/>
</dbReference>
<comment type="similarity">
    <text evidence="2">Belongs to the PpiC/parvulin rotamase family.</text>
</comment>
<evidence type="ECO:0000256" key="3">
    <source>
        <dbReference type="ARBA" id="ARBA00013194"/>
    </source>
</evidence>
<feature type="domain" description="PpiC" evidence="9">
    <location>
        <begin position="141"/>
        <end position="233"/>
    </location>
</feature>
<evidence type="ECO:0000256" key="8">
    <source>
        <dbReference type="SAM" id="SignalP"/>
    </source>
</evidence>
<comment type="catalytic activity">
    <reaction evidence="1">
        <text>[protein]-peptidylproline (omega=180) = [protein]-peptidylproline (omega=0)</text>
        <dbReference type="Rhea" id="RHEA:16237"/>
        <dbReference type="Rhea" id="RHEA-COMP:10747"/>
        <dbReference type="Rhea" id="RHEA-COMP:10748"/>
        <dbReference type="ChEBI" id="CHEBI:83833"/>
        <dbReference type="ChEBI" id="CHEBI:83834"/>
        <dbReference type="EC" id="5.2.1.8"/>
    </reaction>
</comment>
<proteinExistence type="inferred from homology"/>
<feature type="region of interest" description="Disordered" evidence="7">
    <location>
        <begin position="282"/>
        <end position="308"/>
    </location>
</feature>
<gene>
    <name evidence="10" type="ORF">H8K52_16380</name>
</gene>
<reference evidence="10 11" key="1">
    <citation type="submission" date="2020-08" db="EMBL/GenBank/DDBJ databases">
        <title>Novel species isolated from subtropical streams in China.</title>
        <authorList>
            <person name="Lu H."/>
        </authorList>
    </citation>
    <scope>NUCLEOTIDE SEQUENCE [LARGE SCALE GENOMIC DNA]</scope>
    <source>
        <strain evidence="10 11">KACC 16656</strain>
    </source>
</reference>